<dbReference type="InterPro" id="IPR031157">
    <property type="entry name" value="G_TR_CS"/>
</dbReference>
<dbReference type="InterPro" id="IPR009000">
    <property type="entry name" value="Transl_B-barrel_sf"/>
</dbReference>
<dbReference type="NCBIfam" id="NF000766">
    <property type="entry name" value="PRK00049.1"/>
    <property type="match status" value="1"/>
</dbReference>
<dbReference type="CDD" id="cd03707">
    <property type="entry name" value="EFTU_III"/>
    <property type="match status" value="1"/>
</dbReference>
<dbReference type="Gene3D" id="2.40.30.10">
    <property type="entry name" value="Translation factors"/>
    <property type="match status" value="2"/>
</dbReference>
<dbReference type="PANTHER" id="PTHR43721:SF22">
    <property type="entry name" value="ELONGATION FACTOR TU, MITOCHONDRIAL"/>
    <property type="match status" value="1"/>
</dbReference>
<dbReference type="CDD" id="cd03697">
    <property type="entry name" value="EFTU_II"/>
    <property type="match status" value="1"/>
</dbReference>
<dbReference type="PANTHER" id="PTHR43721">
    <property type="entry name" value="ELONGATION FACTOR TU-RELATED"/>
    <property type="match status" value="1"/>
</dbReference>
<keyword evidence="6" id="KW-0460">Magnesium</keyword>
<dbReference type="InterPro" id="IPR004160">
    <property type="entry name" value="Transl_elong_EFTu/EF1A_C"/>
</dbReference>
<feature type="binding site" evidence="6">
    <location>
        <position position="26"/>
    </location>
    <ligand>
        <name>Mg(2+)</name>
        <dbReference type="ChEBI" id="CHEBI:18420"/>
    </ligand>
</feature>
<dbReference type="InterPro" id="IPR005225">
    <property type="entry name" value="Small_GTP-bd"/>
</dbReference>
<dbReference type="Gene3D" id="3.40.50.300">
    <property type="entry name" value="P-loop containing nucleotide triphosphate hydrolases"/>
    <property type="match status" value="1"/>
</dbReference>
<evidence type="ECO:0000256" key="4">
    <source>
        <dbReference type="ARBA" id="ARBA00023134"/>
    </source>
</evidence>
<dbReference type="SUPFAM" id="SSF50465">
    <property type="entry name" value="EF-Tu/eEF-1alpha/eIF2-gamma C-terminal domain"/>
    <property type="match status" value="1"/>
</dbReference>
<keyword evidence="9" id="KW-1185">Reference proteome</keyword>
<evidence type="ECO:0000256" key="1">
    <source>
        <dbReference type="ARBA" id="ARBA00022741"/>
    </source>
</evidence>
<evidence type="ECO:0000256" key="3">
    <source>
        <dbReference type="ARBA" id="ARBA00022917"/>
    </source>
</evidence>
<dbReference type="RefSeq" id="WP_014077881.1">
    <property type="nucleotide sequence ID" value="NZ_JACHKA010000001.1"/>
</dbReference>
<keyword evidence="2 6" id="KW-0251">Elongation factor</keyword>
<dbReference type="PROSITE" id="PS51722">
    <property type="entry name" value="G_TR_2"/>
    <property type="match status" value="1"/>
</dbReference>
<name>A0ABR6NLM5_9SPHN</name>
<gene>
    <name evidence="6" type="primary">tuf</name>
    <name evidence="8" type="ORF">HNP60_003581</name>
</gene>
<feature type="binding site" evidence="6">
    <location>
        <begin position="136"/>
        <end position="139"/>
    </location>
    <ligand>
        <name>GTP</name>
        <dbReference type="ChEBI" id="CHEBI:37565"/>
    </ligand>
</feature>
<dbReference type="HAMAP" id="MF_00118_B">
    <property type="entry name" value="EF_Tu_B"/>
    <property type="match status" value="1"/>
</dbReference>
<comment type="function">
    <text evidence="6">GTP hydrolase that promotes the GTP-dependent binding of aminoacyl-tRNA to the A-site of ribosomes during protein biosynthesis.</text>
</comment>
<comment type="catalytic activity">
    <reaction evidence="6">
        <text>GTP + H2O = GDP + phosphate + H(+)</text>
        <dbReference type="Rhea" id="RHEA:19669"/>
        <dbReference type="ChEBI" id="CHEBI:15377"/>
        <dbReference type="ChEBI" id="CHEBI:15378"/>
        <dbReference type="ChEBI" id="CHEBI:37565"/>
        <dbReference type="ChEBI" id="CHEBI:43474"/>
        <dbReference type="ChEBI" id="CHEBI:58189"/>
        <dbReference type="EC" id="3.6.5.3"/>
    </reaction>
</comment>
<feature type="domain" description="Tr-type G" evidence="7">
    <location>
        <begin position="10"/>
        <end position="209"/>
    </location>
</feature>
<dbReference type="InterPro" id="IPR009001">
    <property type="entry name" value="Transl_elong_EF1A/Init_IF2_C"/>
</dbReference>
<dbReference type="Pfam" id="PF00009">
    <property type="entry name" value="GTP_EFTU"/>
    <property type="match status" value="1"/>
</dbReference>
<evidence type="ECO:0000313" key="8">
    <source>
        <dbReference type="EMBL" id="MBB5987607.1"/>
    </source>
</evidence>
<accession>A0ABR6NLM5</accession>
<comment type="subcellular location">
    <subcellularLocation>
        <location evidence="6">Cytoplasm</location>
    </subcellularLocation>
</comment>
<comment type="caution">
    <text evidence="8">The sequence shown here is derived from an EMBL/GenBank/DDBJ whole genome shotgun (WGS) entry which is preliminary data.</text>
</comment>
<keyword evidence="4 6" id="KW-0342">GTP-binding</keyword>
<dbReference type="InterPro" id="IPR033720">
    <property type="entry name" value="EFTU_2"/>
</dbReference>
<sequence>MAKAKFERNKPHCNIGTIGHVDHGKTTLTAAITKVLAETGGATFTDYANIDKAPEERERGITISTAHVEYETDNRHYAHVDCPGHADYVKNMITGAAQMDGAILVVNAADGPMPQTREHILLARQVGVPALVVYMNKVDQVDDEELLELVELEVRELLSSYDFPGDDIPIVKGSALAALEGRDDEIGKNSIKELMAAVDAYIPQPARPVDRPFLMPIEDVFSISGRGTVVTGRVETGVVKVGEEVEIVGLKPTKKTVVTGVEMFRKLLDQGEAGDNIGALIRGVGREEVERGQVLAKPGSVNPHTDFDAEVYVLSKDEGGRHTPFFANYRPQFYFRTTDVTGEVVLPEGTEMVMPGDNVKLGVKLIAPIAMDPGLRFAIREGGRTVGSGVVSSISK</sequence>
<dbReference type="SUPFAM" id="SSF52540">
    <property type="entry name" value="P-loop containing nucleoside triphosphate hydrolases"/>
    <property type="match status" value="1"/>
</dbReference>
<dbReference type="InterPro" id="IPR027417">
    <property type="entry name" value="P-loop_NTPase"/>
</dbReference>
<evidence type="ECO:0000256" key="5">
    <source>
        <dbReference type="ARBA" id="ARBA00029554"/>
    </source>
</evidence>
<dbReference type="CDD" id="cd01884">
    <property type="entry name" value="EF_Tu"/>
    <property type="match status" value="1"/>
</dbReference>
<dbReference type="Pfam" id="PF03143">
    <property type="entry name" value="GTP_EFTU_D3"/>
    <property type="match status" value="1"/>
</dbReference>
<dbReference type="InterPro" id="IPR000795">
    <property type="entry name" value="T_Tr_GTP-bd_dom"/>
</dbReference>
<feature type="binding site" evidence="6">
    <location>
        <begin position="81"/>
        <end position="85"/>
    </location>
    <ligand>
        <name>GTP</name>
        <dbReference type="ChEBI" id="CHEBI:37565"/>
    </ligand>
</feature>
<evidence type="ECO:0000259" key="7">
    <source>
        <dbReference type="PROSITE" id="PS51722"/>
    </source>
</evidence>
<dbReference type="SUPFAM" id="SSF50447">
    <property type="entry name" value="Translation proteins"/>
    <property type="match status" value="1"/>
</dbReference>
<keyword evidence="6" id="KW-0963">Cytoplasm</keyword>
<dbReference type="InterPro" id="IPR041709">
    <property type="entry name" value="EF-Tu_GTP-bd"/>
</dbReference>
<dbReference type="InterPro" id="IPR004161">
    <property type="entry name" value="EFTu-like_2"/>
</dbReference>
<protein>
    <recommendedName>
        <fullName evidence="5 6">Elongation factor Tu</fullName>
        <shortName evidence="6">EF-Tu</shortName>
        <ecNumber evidence="6">3.6.5.3</ecNumber>
    </recommendedName>
</protein>
<feature type="binding site" evidence="6">
    <location>
        <begin position="19"/>
        <end position="26"/>
    </location>
    <ligand>
        <name>GTP</name>
        <dbReference type="ChEBI" id="CHEBI:37565"/>
    </ligand>
</feature>
<dbReference type="PROSITE" id="PS00301">
    <property type="entry name" value="G_TR_1"/>
    <property type="match status" value="1"/>
</dbReference>
<reference evidence="8 9" key="1">
    <citation type="submission" date="2020-08" db="EMBL/GenBank/DDBJ databases">
        <title>Exploring microbial biodiversity for novel pathways involved in the catabolism of aromatic compounds derived from lignin.</title>
        <authorList>
            <person name="Elkins J."/>
        </authorList>
    </citation>
    <scope>NUCLEOTIDE SEQUENCE [LARGE SCALE GENOMIC DNA]</scope>
    <source>
        <strain evidence="8 9">B1D3A</strain>
    </source>
</reference>
<evidence type="ECO:0000256" key="2">
    <source>
        <dbReference type="ARBA" id="ARBA00022768"/>
    </source>
</evidence>
<evidence type="ECO:0000256" key="6">
    <source>
        <dbReference type="HAMAP-Rule" id="MF_00118"/>
    </source>
</evidence>
<dbReference type="EC" id="3.6.5.3" evidence="6"/>
<dbReference type="NCBIfam" id="NF009372">
    <property type="entry name" value="PRK12735.1"/>
    <property type="match status" value="1"/>
</dbReference>
<dbReference type="NCBIfam" id="TIGR00485">
    <property type="entry name" value="EF-Tu"/>
    <property type="match status" value="1"/>
</dbReference>
<keyword evidence="6" id="KW-0479">Metal-binding</keyword>
<keyword evidence="6" id="KW-0378">Hydrolase</keyword>
<dbReference type="Pfam" id="PF03144">
    <property type="entry name" value="GTP_EFTU_D2"/>
    <property type="match status" value="1"/>
</dbReference>
<dbReference type="InterPro" id="IPR050055">
    <property type="entry name" value="EF-Tu_GTPase"/>
</dbReference>
<dbReference type="Proteomes" id="UP001138540">
    <property type="component" value="Unassembled WGS sequence"/>
</dbReference>
<keyword evidence="1 6" id="KW-0547">Nucleotide-binding</keyword>
<dbReference type="EMBL" id="JACHKA010000001">
    <property type="protein sequence ID" value="MBB5987607.1"/>
    <property type="molecule type" value="Genomic_DNA"/>
</dbReference>
<comment type="subunit">
    <text evidence="6">Monomer.</text>
</comment>
<keyword evidence="3 6" id="KW-0648">Protein biosynthesis</keyword>
<evidence type="ECO:0000313" key="9">
    <source>
        <dbReference type="Proteomes" id="UP001138540"/>
    </source>
</evidence>
<dbReference type="InterPro" id="IPR004541">
    <property type="entry name" value="Transl_elong_EFTu/EF1A_bac/org"/>
</dbReference>
<proteinExistence type="inferred from homology"/>
<dbReference type="GO" id="GO:0003746">
    <property type="term" value="F:translation elongation factor activity"/>
    <property type="evidence" value="ECO:0007669"/>
    <property type="project" value="UniProtKB-KW"/>
</dbReference>
<dbReference type="NCBIfam" id="NF009373">
    <property type="entry name" value="PRK12736.1"/>
    <property type="match status" value="1"/>
</dbReference>
<dbReference type="PRINTS" id="PR00315">
    <property type="entry name" value="ELONGATNFCT"/>
</dbReference>
<dbReference type="NCBIfam" id="TIGR00231">
    <property type="entry name" value="small_GTP"/>
    <property type="match status" value="1"/>
</dbReference>
<comment type="similarity">
    <text evidence="6">Belongs to the TRAFAC class translation factor GTPase superfamily. Classic translation factor GTPase family. EF-Tu/EF-1A subfamily.</text>
</comment>
<organism evidence="8 9">
    <name type="scientific">Sphingobium lignivorans</name>
    <dbReference type="NCBI Taxonomy" id="2735886"/>
    <lineage>
        <taxon>Bacteria</taxon>
        <taxon>Pseudomonadati</taxon>
        <taxon>Pseudomonadota</taxon>
        <taxon>Alphaproteobacteria</taxon>
        <taxon>Sphingomonadales</taxon>
        <taxon>Sphingomonadaceae</taxon>
        <taxon>Sphingobium</taxon>
    </lineage>
</organism>